<protein>
    <submittedName>
        <fullName evidence="1">Uncharacterized protein</fullName>
    </submittedName>
</protein>
<dbReference type="Pfam" id="PF16157">
    <property type="entry name" value="DUF4865"/>
    <property type="match status" value="1"/>
</dbReference>
<evidence type="ECO:0000313" key="1">
    <source>
        <dbReference type="EMBL" id="GLK09278.1"/>
    </source>
</evidence>
<accession>A0A9W6I145</accession>
<organism evidence="1 2">
    <name type="scientific">Streptosporangium carneum</name>
    <dbReference type="NCBI Taxonomy" id="47481"/>
    <lineage>
        <taxon>Bacteria</taxon>
        <taxon>Bacillati</taxon>
        <taxon>Actinomycetota</taxon>
        <taxon>Actinomycetes</taxon>
        <taxon>Streptosporangiales</taxon>
        <taxon>Streptosporangiaceae</taxon>
        <taxon>Streptosporangium</taxon>
    </lineage>
</organism>
<reference evidence="1" key="2">
    <citation type="submission" date="2023-01" db="EMBL/GenBank/DDBJ databases">
        <authorList>
            <person name="Sun Q."/>
            <person name="Evtushenko L."/>
        </authorList>
    </citation>
    <scope>NUCLEOTIDE SEQUENCE</scope>
    <source>
        <strain evidence="1">VKM Ac-2007</strain>
    </source>
</reference>
<dbReference type="InterPro" id="IPR032349">
    <property type="entry name" value="DUF4865"/>
</dbReference>
<dbReference type="Proteomes" id="UP001143474">
    <property type="component" value="Unassembled WGS sequence"/>
</dbReference>
<dbReference type="AlphaFoldDB" id="A0A9W6I145"/>
<evidence type="ECO:0000313" key="2">
    <source>
        <dbReference type="Proteomes" id="UP001143474"/>
    </source>
</evidence>
<gene>
    <name evidence="1" type="ORF">GCM10017600_26840</name>
</gene>
<proteinExistence type="predicted"/>
<name>A0A9W6I145_9ACTN</name>
<keyword evidence="2" id="KW-1185">Reference proteome</keyword>
<reference evidence="1" key="1">
    <citation type="journal article" date="2014" name="Int. J. Syst. Evol. Microbiol.">
        <title>Complete genome sequence of Corynebacterium casei LMG S-19264T (=DSM 44701T), isolated from a smear-ripened cheese.</title>
        <authorList>
            <consortium name="US DOE Joint Genome Institute (JGI-PGF)"/>
            <person name="Walter F."/>
            <person name="Albersmeier A."/>
            <person name="Kalinowski J."/>
            <person name="Ruckert C."/>
        </authorList>
    </citation>
    <scope>NUCLEOTIDE SEQUENCE</scope>
    <source>
        <strain evidence="1">VKM Ac-2007</strain>
    </source>
</reference>
<sequence length="103" mass="11731">MYAMQYEITLPADYDMGIIRRRVETRGRALDALAERETGELRRFAETRGAHSAALLLDPRGWEMLRLTLWEHAVPATEPAGDRYEILHLSAPGLDDIPAGRLW</sequence>
<comment type="caution">
    <text evidence="1">The sequence shown here is derived from an EMBL/GenBank/DDBJ whole genome shotgun (WGS) entry which is preliminary data.</text>
</comment>
<dbReference type="EMBL" id="BSEV01000004">
    <property type="protein sequence ID" value="GLK09278.1"/>
    <property type="molecule type" value="Genomic_DNA"/>
</dbReference>